<gene>
    <name evidence="3" type="ORF">ABDB84_18435</name>
</gene>
<evidence type="ECO:0000256" key="1">
    <source>
        <dbReference type="ARBA" id="ARBA00022737"/>
    </source>
</evidence>
<dbReference type="SMART" id="SM00698">
    <property type="entry name" value="MORN"/>
    <property type="match status" value="5"/>
</dbReference>
<feature type="chain" id="PRO_5046907160" description="MORN repeat-containing protein" evidence="2">
    <location>
        <begin position="21"/>
        <end position="263"/>
    </location>
</feature>
<organism evidence="3 4">
    <name type="scientific">Uliginosibacterium sediminicola</name>
    <dbReference type="NCBI Taxonomy" id="2024550"/>
    <lineage>
        <taxon>Bacteria</taxon>
        <taxon>Pseudomonadati</taxon>
        <taxon>Pseudomonadota</taxon>
        <taxon>Betaproteobacteria</taxon>
        <taxon>Rhodocyclales</taxon>
        <taxon>Zoogloeaceae</taxon>
        <taxon>Uliginosibacterium</taxon>
    </lineage>
</organism>
<dbReference type="RefSeq" id="WP_345921247.1">
    <property type="nucleotide sequence ID" value="NZ_JBDIVE010000014.1"/>
</dbReference>
<dbReference type="PANTHER" id="PTHR23084:SF263">
    <property type="entry name" value="MORN REPEAT-CONTAINING PROTEIN 1"/>
    <property type="match status" value="1"/>
</dbReference>
<dbReference type="Gene3D" id="2.20.110.10">
    <property type="entry name" value="Histone H3 K4-specific methyltransferase SET7/9 N-terminal domain"/>
    <property type="match status" value="1"/>
</dbReference>
<comment type="caution">
    <text evidence="3">The sequence shown here is derived from an EMBL/GenBank/DDBJ whole genome shotgun (WGS) entry which is preliminary data.</text>
</comment>
<dbReference type="EMBL" id="JBDIVE010000014">
    <property type="protein sequence ID" value="MEN3070468.1"/>
    <property type="molecule type" value="Genomic_DNA"/>
</dbReference>
<reference evidence="3 4" key="1">
    <citation type="journal article" date="2018" name="Int. J. Syst. Evol. Microbiol.">
        <title>Uliginosibacterium sediminicola sp. nov., isolated from freshwater sediment.</title>
        <authorList>
            <person name="Hwang W.M."/>
            <person name="Kim S.M."/>
            <person name="Kang K."/>
            <person name="Ahn T.Y."/>
        </authorList>
    </citation>
    <scope>NUCLEOTIDE SEQUENCE [LARGE SCALE GENOMIC DNA]</scope>
    <source>
        <strain evidence="3 4">M1-21</strain>
    </source>
</reference>
<protein>
    <recommendedName>
        <fullName evidence="5">MORN repeat-containing protein</fullName>
    </recommendedName>
</protein>
<dbReference type="Proteomes" id="UP001410394">
    <property type="component" value="Unassembled WGS sequence"/>
</dbReference>
<accession>A0ABU9Z3L1</accession>
<feature type="signal peptide" evidence="2">
    <location>
        <begin position="1"/>
        <end position="20"/>
    </location>
</feature>
<dbReference type="InterPro" id="IPR003409">
    <property type="entry name" value="MORN"/>
</dbReference>
<dbReference type="Pfam" id="PF02493">
    <property type="entry name" value="MORN"/>
    <property type="match status" value="5"/>
</dbReference>
<evidence type="ECO:0000313" key="3">
    <source>
        <dbReference type="EMBL" id="MEN3070468.1"/>
    </source>
</evidence>
<keyword evidence="1" id="KW-0677">Repeat</keyword>
<sequence>MKKYVFALLLGSLTHTALLAAPCKLIDPELQANYSGGCVDGLAEGQGKADGIASYEGQFHAGKKHGNGVKRWANGDVYRGDFSADYFHGRGEFVWGDGPAKGLRYVGDYYQDTLEGQGEFYYPWGDTYRGGFKRNQWDGEGEYRWGSGPLAGHRYVGQYREGKREGFGRYYGFGGDVYAGRWEDNKPIDPATPMMLRFYEQVAAVAKLKEGTLICKVGREGYASKPTVQRATVTGKRQDFLELKPADGSAAVLSSGEGWYPCP</sequence>
<keyword evidence="2" id="KW-0732">Signal</keyword>
<evidence type="ECO:0000256" key="2">
    <source>
        <dbReference type="SAM" id="SignalP"/>
    </source>
</evidence>
<name>A0ABU9Z3L1_9RHOO</name>
<keyword evidence="4" id="KW-1185">Reference proteome</keyword>
<evidence type="ECO:0008006" key="5">
    <source>
        <dbReference type="Google" id="ProtNLM"/>
    </source>
</evidence>
<proteinExistence type="predicted"/>
<evidence type="ECO:0000313" key="4">
    <source>
        <dbReference type="Proteomes" id="UP001410394"/>
    </source>
</evidence>
<dbReference type="PANTHER" id="PTHR23084">
    <property type="entry name" value="PHOSPHATIDYLINOSITOL-4-PHOSPHATE 5-KINASE RELATED"/>
    <property type="match status" value="1"/>
</dbReference>
<dbReference type="SUPFAM" id="SSF82185">
    <property type="entry name" value="Histone H3 K4-specific methyltransferase SET7/9 N-terminal domain"/>
    <property type="match status" value="2"/>
</dbReference>